<keyword evidence="7 11" id="KW-0472">Membrane</keyword>
<evidence type="ECO:0000256" key="4">
    <source>
        <dbReference type="ARBA" id="ARBA00022824"/>
    </source>
</evidence>
<dbReference type="GO" id="GO:0005789">
    <property type="term" value="C:endoplasmic reticulum membrane"/>
    <property type="evidence" value="ECO:0007669"/>
    <property type="project" value="UniProtKB-SubCell"/>
</dbReference>
<dbReference type="PROSITE" id="PS51469">
    <property type="entry name" value="SUN"/>
    <property type="match status" value="1"/>
</dbReference>
<keyword evidence="6" id="KW-0175">Coiled coil</keyword>
<dbReference type="FunFam" id="2.60.120.260:FF:000062">
    <property type="entry name" value="Galactose-binding protein isoform 3"/>
    <property type="match status" value="1"/>
</dbReference>
<keyword evidence="3 11" id="KW-0812">Transmembrane</keyword>
<name>A0A835S3W3_VANPL</name>
<comment type="caution">
    <text evidence="13">The sequence shown here is derived from an EMBL/GenBank/DDBJ whole genome shotgun (WGS) entry which is preliminary data.</text>
</comment>
<dbReference type="InterPro" id="IPR012919">
    <property type="entry name" value="SUN_dom"/>
</dbReference>
<keyword evidence="8" id="KW-0539">Nucleus</keyword>
<dbReference type="GO" id="GO:0031965">
    <property type="term" value="C:nuclear membrane"/>
    <property type="evidence" value="ECO:0007669"/>
    <property type="project" value="UniProtKB-SubCell"/>
</dbReference>
<gene>
    <name evidence="13" type="ORF">HPP92_001026</name>
</gene>
<evidence type="ECO:0000256" key="8">
    <source>
        <dbReference type="ARBA" id="ARBA00023242"/>
    </source>
</evidence>
<evidence type="ECO:0000256" key="9">
    <source>
        <dbReference type="ARBA" id="ARBA00054046"/>
    </source>
</evidence>
<evidence type="ECO:0000256" key="1">
    <source>
        <dbReference type="ARBA" id="ARBA00004232"/>
    </source>
</evidence>
<evidence type="ECO:0000256" key="10">
    <source>
        <dbReference type="SAM" id="MobiDB-lite"/>
    </source>
</evidence>
<dbReference type="OrthoDB" id="266334at2759"/>
<dbReference type="PANTHER" id="PTHR12953:SF0">
    <property type="entry name" value="SUN DOMAIN-CONTAINING OSSIFICATION FACTOR"/>
    <property type="match status" value="1"/>
</dbReference>
<feature type="compositionally biased region" description="Basic and acidic residues" evidence="10">
    <location>
        <begin position="159"/>
        <end position="172"/>
    </location>
</feature>
<evidence type="ECO:0000256" key="5">
    <source>
        <dbReference type="ARBA" id="ARBA00022989"/>
    </source>
</evidence>
<dbReference type="InterPro" id="IPR008979">
    <property type="entry name" value="Galactose-bd-like_sf"/>
</dbReference>
<feature type="region of interest" description="Disordered" evidence="10">
    <location>
        <begin position="374"/>
        <end position="404"/>
    </location>
</feature>
<dbReference type="Gene3D" id="2.60.120.260">
    <property type="entry name" value="Galactose-binding domain-like"/>
    <property type="match status" value="1"/>
</dbReference>
<dbReference type="SUPFAM" id="SSF49785">
    <property type="entry name" value="Galactose-binding domain-like"/>
    <property type="match status" value="1"/>
</dbReference>
<feature type="compositionally biased region" description="Basic and acidic residues" evidence="10">
    <location>
        <begin position="374"/>
        <end position="390"/>
    </location>
</feature>
<accession>A0A835S3W3</accession>
<evidence type="ECO:0000256" key="11">
    <source>
        <dbReference type="SAM" id="Phobius"/>
    </source>
</evidence>
<feature type="transmembrane region" description="Helical" evidence="11">
    <location>
        <begin position="525"/>
        <end position="544"/>
    </location>
</feature>
<comment type="function">
    <text evidence="9">Encodes a member of the mid-SUN subfamily of SUN-domain proteins that is localized to both the nuclear envelope and the ER. It is involved in early seed development and nuclear morphology. [TAIR].</text>
</comment>
<dbReference type="GO" id="GO:0034975">
    <property type="term" value="P:protein folding in endoplasmic reticulum"/>
    <property type="evidence" value="ECO:0007669"/>
    <property type="project" value="TreeGrafter"/>
</dbReference>
<feature type="transmembrane region" description="Helical" evidence="11">
    <location>
        <begin position="33"/>
        <end position="53"/>
    </location>
</feature>
<keyword evidence="5 11" id="KW-1133">Transmembrane helix</keyword>
<organism evidence="13 14">
    <name type="scientific">Vanilla planifolia</name>
    <name type="common">Vanilla</name>
    <dbReference type="NCBI Taxonomy" id="51239"/>
    <lineage>
        <taxon>Eukaryota</taxon>
        <taxon>Viridiplantae</taxon>
        <taxon>Streptophyta</taxon>
        <taxon>Embryophyta</taxon>
        <taxon>Tracheophyta</taxon>
        <taxon>Spermatophyta</taxon>
        <taxon>Magnoliopsida</taxon>
        <taxon>Liliopsida</taxon>
        <taxon>Asparagales</taxon>
        <taxon>Orchidaceae</taxon>
        <taxon>Vanilloideae</taxon>
        <taxon>Vanilleae</taxon>
        <taxon>Vanilla</taxon>
    </lineage>
</organism>
<keyword evidence="4" id="KW-0256">Endoplasmic reticulum</keyword>
<evidence type="ECO:0000313" key="14">
    <source>
        <dbReference type="Proteomes" id="UP000639772"/>
    </source>
</evidence>
<dbReference type="PANTHER" id="PTHR12953">
    <property type="entry name" value="MEMBRANE PROTEIN CH1 RELATED"/>
    <property type="match status" value="1"/>
</dbReference>
<feature type="transmembrane region" description="Helical" evidence="11">
    <location>
        <begin position="556"/>
        <end position="576"/>
    </location>
</feature>
<protein>
    <recommendedName>
        <fullName evidence="12">SUN domain-containing protein</fullName>
    </recommendedName>
</protein>
<proteinExistence type="predicted"/>
<reference evidence="13 14" key="1">
    <citation type="journal article" date="2020" name="Nat. Food">
        <title>A phased Vanilla planifolia genome enables genetic improvement of flavour and production.</title>
        <authorList>
            <person name="Hasing T."/>
            <person name="Tang H."/>
            <person name="Brym M."/>
            <person name="Khazi F."/>
            <person name="Huang T."/>
            <person name="Chambers A.H."/>
        </authorList>
    </citation>
    <scope>NUCLEOTIDE SEQUENCE [LARGE SCALE GENOMIC DNA]</scope>
    <source>
        <tissue evidence="13">Leaf</tissue>
    </source>
</reference>
<feature type="region of interest" description="Disordered" evidence="10">
    <location>
        <begin position="138"/>
        <end position="177"/>
    </location>
</feature>
<evidence type="ECO:0000256" key="3">
    <source>
        <dbReference type="ARBA" id="ARBA00022692"/>
    </source>
</evidence>
<comment type="subcellular location">
    <subcellularLocation>
        <location evidence="2">Endoplasmic reticulum membrane</location>
        <topology evidence="2">Multi-pass membrane protein</topology>
    </subcellularLocation>
    <subcellularLocation>
        <location evidence="1">Nucleus membrane</location>
        <topology evidence="1">Multi-pass membrane protein</topology>
    </subcellularLocation>
</comment>
<dbReference type="AlphaFoldDB" id="A0A835S3W3"/>
<dbReference type="Proteomes" id="UP000639772">
    <property type="component" value="Chromosome 1"/>
</dbReference>
<dbReference type="Pfam" id="PF07738">
    <property type="entry name" value="Sad1_UNC"/>
    <property type="match status" value="1"/>
</dbReference>
<evidence type="ECO:0000256" key="2">
    <source>
        <dbReference type="ARBA" id="ARBA00004477"/>
    </source>
</evidence>
<feature type="domain" description="SUN" evidence="12">
    <location>
        <begin position="170"/>
        <end position="330"/>
    </location>
</feature>
<evidence type="ECO:0000256" key="6">
    <source>
        <dbReference type="ARBA" id="ARBA00023054"/>
    </source>
</evidence>
<evidence type="ECO:0000313" key="13">
    <source>
        <dbReference type="EMBL" id="KAG0500954.1"/>
    </source>
</evidence>
<evidence type="ECO:0000256" key="7">
    <source>
        <dbReference type="ARBA" id="ARBA00023136"/>
    </source>
</evidence>
<dbReference type="InterPro" id="IPR045120">
    <property type="entry name" value="Suco/Slp1-like"/>
</dbReference>
<evidence type="ECO:0000259" key="12">
    <source>
        <dbReference type="PROSITE" id="PS51469"/>
    </source>
</evidence>
<sequence>MQRFRKALLRRRVLLQERAACSEIGILSKKLPYIKASLLFLSWIFFFVLIFMINHGHGYGDVPRIVTDECKIHEVPAESSFDLKSDDALAKAEVTSIYKIHGTPVSQDHIEDDNGSNMPSSPGATLASEGVPNINVKNDLITPSPKNGRLPRVSPPGLDEYKSKASTAKERTLPGQKGTVVHRVEPSGKEYNYASAAKGAKVLAFNKEAKGASNILGKDKDKYLRNPCSAEEKYVVIELSEETLVDSLQIANFEHYSSNLKEFELLSSLVYPTDIWVKLGNFTAQNTKHAQRFVLPEPKWARYLKLNLPSHYGSEFYCTLSVVEVYGVDAVERMLEDLISVENKKLESEEQNNEQIAVQESNGRDEVHDELITEVDNESKDESSKAKPEASKGSVIDQVENKPSPVGRVPGDAVLKILMQKVQSLDVNFAILERYVDELNSRYGNIFEELDDDIAKKDVLFEKNGLEINNLQKERDMFANVIGDILSWKVSVLLQLDQLFAERAFLRSEIETIRNHEADVENKSLVLLFISFIFGIIAISKLFVDMLTWLCREKFCSSNSTWFVLLISSCIVIFILGI</sequence>
<dbReference type="EMBL" id="JADCNM010000001">
    <property type="protein sequence ID" value="KAG0500954.1"/>
    <property type="molecule type" value="Genomic_DNA"/>
</dbReference>